<dbReference type="Proteomes" id="UP001392318">
    <property type="component" value="Unassembled WGS sequence"/>
</dbReference>
<keyword evidence="2" id="KW-1185">Reference proteome</keyword>
<proteinExistence type="predicted"/>
<evidence type="ECO:0000313" key="1">
    <source>
        <dbReference type="EMBL" id="MEM5400822.1"/>
    </source>
</evidence>
<protein>
    <submittedName>
        <fullName evidence="1">Uncharacterized protein</fullName>
    </submittedName>
</protein>
<evidence type="ECO:0000313" key="2">
    <source>
        <dbReference type="Proteomes" id="UP001392318"/>
    </source>
</evidence>
<organism evidence="1 2">
    <name type="scientific">Paraburkholderia unamae</name>
    <dbReference type="NCBI Taxonomy" id="219649"/>
    <lineage>
        <taxon>Bacteria</taxon>
        <taxon>Pseudomonadati</taxon>
        <taxon>Pseudomonadota</taxon>
        <taxon>Betaproteobacteria</taxon>
        <taxon>Burkholderiales</taxon>
        <taxon>Burkholderiaceae</taxon>
        <taxon>Paraburkholderia</taxon>
    </lineage>
</organism>
<gene>
    <name evidence="1" type="ORF">VSR83_12085</name>
</gene>
<sequence length="65" mass="7519">MNDDQYTNWAKDWWQEHLRSRAKATLADLVAFQDKHGPDECLLRRGKLRPVSELIVEAVAQIVGE</sequence>
<reference evidence="1" key="1">
    <citation type="submission" date="2024-01" db="EMBL/GenBank/DDBJ databases">
        <title>The diversity of rhizobia nodulating Mimosa spp. in eleven states of Brazil covering several biomes is determined by host plant, location, and edaphic factors.</title>
        <authorList>
            <person name="Rouws L."/>
            <person name="Barauna A."/>
            <person name="Beukes C."/>
            <person name="De Faria S.M."/>
            <person name="Gross E."/>
            <person name="Dos Reis Junior F.B."/>
            <person name="Simon M."/>
            <person name="Maluk M."/>
            <person name="Odee D.W."/>
            <person name="Kenicer G."/>
            <person name="Young J.P.W."/>
            <person name="Reis V.M."/>
            <person name="Zilli J."/>
            <person name="James E.K."/>
        </authorList>
    </citation>
    <scope>NUCLEOTIDE SEQUENCE</scope>
    <source>
        <strain evidence="1">JPY452</strain>
    </source>
</reference>
<dbReference type="EMBL" id="JAYMRU010000007">
    <property type="protein sequence ID" value="MEM5400822.1"/>
    <property type="molecule type" value="Genomic_DNA"/>
</dbReference>
<comment type="caution">
    <text evidence="1">The sequence shown here is derived from an EMBL/GenBank/DDBJ whole genome shotgun (WGS) entry which is preliminary data.</text>
</comment>
<name>A0ACC6RGZ3_9BURK</name>
<accession>A0ACC6RGZ3</accession>